<keyword evidence="2 4" id="KW-1133">Transmembrane helix</keyword>
<protein>
    <recommendedName>
        <fullName evidence="4">Copper transport protein</fullName>
    </recommendedName>
</protein>
<evidence type="ECO:0000256" key="4">
    <source>
        <dbReference type="RuleBase" id="RU367022"/>
    </source>
</evidence>
<organism evidence="5 6">
    <name type="scientific">Bursaphelenchus xylophilus</name>
    <name type="common">Pinewood nematode worm</name>
    <name type="synonym">Aphelenchoides xylophilus</name>
    <dbReference type="NCBI Taxonomy" id="6326"/>
    <lineage>
        <taxon>Eukaryota</taxon>
        <taxon>Metazoa</taxon>
        <taxon>Ecdysozoa</taxon>
        <taxon>Nematoda</taxon>
        <taxon>Chromadorea</taxon>
        <taxon>Rhabditida</taxon>
        <taxon>Tylenchina</taxon>
        <taxon>Tylenchomorpha</taxon>
        <taxon>Aphelenchoidea</taxon>
        <taxon>Aphelenchoididae</taxon>
        <taxon>Bursaphelenchus</taxon>
    </lineage>
</organism>
<keyword evidence="4" id="KW-0186">Copper</keyword>
<reference evidence="6" key="1">
    <citation type="submission" date="2016-11" db="UniProtKB">
        <authorList>
            <consortium name="WormBaseParasite"/>
        </authorList>
    </citation>
    <scope>IDENTIFICATION</scope>
</reference>
<sequence>MPMPHHIMMIMTFHFRIQEYILFKEWVPQNVVQYVFSCLAIVALGVLYELIRAGRLFLYRKDAGGVKQVFNCKDDANPEGCVDDCNCAKPKTFRPFSPNVLLNKFHQAQSLLHGSQEFLGLALMLITMSYNIPLALSVVIGQVVGFFILNPLFTPQEHSRVGQCCCS</sequence>
<accession>A0A1I7SXB6</accession>
<dbReference type="InterPro" id="IPR007274">
    <property type="entry name" value="Cop_transporter"/>
</dbReference>
<dbReference type="WBParaSite" id="BXY_1770000.1">
    <property type="protein sequence ID" value="BXY_1770000.1"/>
    <property type="gene ID" value="BXY_1770000"/>
</dbReference>
<dbReference type="GO" id="GO:0005375">
    <property type="term" value="F:copper ion transmembrane transporter activity"/>
    <property type="evidence" value="ECO:0007669"/>
    <property type="project" value="UniProtKB-UniRule"/>
</dbReference>
<keyword evidence="3 4" id="KW-0472">Membrane</keyword>
<evidence type="ECO:0000313" key="5">
    <source>
        <dbReference type="Proteomes" id="UP000095284"/>
    </source>
</evidence>
<feature type="transmembrane region" description="Helical" evidence="4">
    <location>
        <begin position="31"/>
        <end position="51"/>
    </location>
</feature>
<keyword evidence="1 4" id="KW-0812">Transmembrane</keyword>
<dbReference type="Proteomes" id="UP000095284">
    <property type="component" value="Unplaced"/>
</dbReference>
<name>A0A1I7SXB6_BURXY</name>
<keyword evidence="4" id="KW-0813">Transport</keyword>
<dbReference type="PANTHER" id="PTHR12483">
    <property type="entry name" value="SOLUTE CARRIER FAMILY 31 COPPER TRANSPORTERS"/>
    <property type="match status" value="1"/>
</dbReference>
<evidence type="ECO:0000256" key="2">
    <source>
        <dbReference type="ARBA" id="ARBA00022989"/>
    </source>
</evidence>
<dbReference type="eggNOG" id="KOG3386">
    <property type="taxonomic scope" value="Eukaryota"/>
</dbReference>
<comment type="subcellular location">
    <subcellularLocation>
        <location evidence="4">Membrane</location>
        <topology evidence="4">Multi-pass membrane protein</topology>
    </subcellularLocation>
</comment>
<dbReference type="PANTHER" id="PTHR12483:SF43">
    <property type="entry name" value="COPPER TRANSPORT PROTEIN"/>
    <property type="match status" value="1"/>
</dbReference>
<keyword evidence="4" id="KW-0406">Ion transport</keyword>
<evidence type="ECO:0000256" key="3">
    <source>
        <dbReference type="ARBA" id="ARBA00023136"/>
    </source>
</evidence>
<evidence type="ECO:0000313" key="6">
    <source>
        <dbReference type="WBParaSite" id="BXY_1770000.1"/>
    </source>
</evidence>
<comment type="similarity">
    <text evidence="4">Belongs to the copper transporter (Ctr) (TC 1.A.56) family. SLC31A subfamily.</text>
</comment>
<dbReference type="GO" id="GO:0016020">
    <property type="term" value="C:membrane"/>
    <property type="evidence" value="ECO:0007669"/>
    <property type="project" value="UniProtKB-SubCell"/>
</dbReference>
<evidence type="ECO:0000256" key="1">
    <source>
        <dbReference type="ARBA" id="ARBA00022692"/>
    </source>
</evidence>
<dbReference type="AlphaFoldDB" id="A0A1I7SXB6"/>
<dbReference type="Pfam" id="PF04145">
    <property type="entry name" value="Ctr"/>
    <property type="match status" value="1"/>
</dbReference>
<proteinExistence type="inferred from homology"/>
<keyword evidence="4" id="KW-0187">Copper transport</keyword>
<feature type="transmembrane region" description="Helical" evidence="4">
    <location>
        <begin position="118"/>
        <end position="149"/>
    </location>
</feature>